<proteinExistence type="predicted"/>
<sequence>MASVLRCSHDRNSALDRNQTVSYASSPAKQVDDTSRLEQMVVVKSSFVYSSPSAGLMSGRGPFGFSRTEDVIMGALLLAERKAGLEVPGPH</sequence>
<dbReference type="EMBL" id="OB666441">
    <property type="protein sequence ID" value="CAD7233527.1"/>
    <property type="molecule type" value="Genomic_DNA"/>
</dbReference>
<organism evidence="1">
    <name type="scientific">Cyprideis torosa</name>
    <dbReference type="NCBI Taxonomy" id="163714"/>
    <lineage>
        <taxon>Eukaryota</taxon>
        <taxon>Metazoa</taxon>
        <taxon>Ecdysozoa</taxon>
        <taxon>Arthropoda</taxon>
        <taxon>Crustacea</taxon>
        <taxon>Oligostraca</taxon>
        <taxon>Ostracoda</taxon>
        <taxon>Podocopa</taxon>
        <taxon>Podocopida</taxon>
        <taxon>Cytherocopina</taxon>
        <taxon>Cytheroidea</taxon>
        <taxon>Cytherideidae</taxon>
        <taxon>Cyprideis</taxon>
    </lineage>
</organism>
<gene>
    <name evidence="1" type="ORF">CTOB1V02_LOCUS11348</name>
</gene>
<accession>A0A7R8ZVR1</accession>
<evidence type="ECO:0000313" key="1">
    <source>
        <dbReference type="EMBL" id="CAD7233527.1"/>
    </source>
</evidence>
<dbReference type="AlphaFoldDB" id="A0A7R8ZVR1"/>
<reference evidence="1" key="1">
    <citation type="submission" date="2020-11" db="EMBL/GenBank/DDBJ databases">
        <authorList>
            <person name="Tran Van P."/>
        </authorList>
    </citation>
    <scope>NUCLEOTIDE SEQUENCE</scope>
</reference>
<name>A0A7R8ZVR1_9CRUS</name>
<protein>
    <submittedName>
        <fullName evidence="1">Uncharacterized protein</fullName>
    </submittedName>
</protein>